<proteinExistence type="predicted"/>
<evidence type="ECO:0000313" key="2">
    <source>
        <dbReference type="EMBL" id="QIS09851.1"/>
    </source>
</evidence>
<keyword evidence="3" id="KW-1185">Reference proteome</keyword>
<dbReference type="AlphaFoldDB" id="A0A6G9Y9F8"/>
<sequence>MTTREARRGTSYLAAFAILADPARPHETPKPSSAEFDTLYEALTWLHDRAHDDTSASGPTLAAAAVYARSAGRQKFAPIRRFGVGTGSVIADIIRTMVTTTRAAQQPKGRMRSTAGDPATEAAQALDHALAGGISIQFTDPAEPSRILTVGLIDREWTTVEHRQDHPRGSELREIGRVGVPHYARVTDMLGDLAIGAPYLGTARVGQHLPAVTVPADIVEDLCAFQARLDALAARARICACDHPEILAARALGGAVVAAEPETAAISTRLDDAARGRRKTHGRRHTAGARVRRKARL</sequence>
<dbReference type="EMBL" id="CP046172">
    <property type="protein sequence ID" value="QIS09851.1"/>
    <property type="molecule type" value="Genomic_DNA"/>
</dbReference>
<gene>
    <name evidence="2" type="ORF">F5544_09755</name>
</gene>
<reference evidence="2 3" key="1">
    <citation type="journal article" date="2019" name="ACS Chem. Biol.">
        <title>Identification and Mobilization of a Cryptic Antibiotic Biosynthesis Gene Locus from a Human-Pathogenic Nocardia Isolate.</title>
        <authorList>
            <person name="Herisse M."/>
            <person name="Ishida K."/>
            <person name="Porter J.L."/>
            <person name="Howden B."/>
            <person name="Hertweck C."/>
            <person name="Stinear T.P."/>
            <person name="Pidot S.J."/>
        </authorList>
    </citation>
    <scope>NUCLEOTIDE SEQUENCE [LARGE SCALE GENOMIC DNA]</scope>
    <source>
        <strain evidence="2 3">AUSMDU00012717</strain>
    </source>
</reference>
<dbReference type="KEGG" id="nah:F5544_09755"/>
<feature type="compositionally biased region" description="Basic residues" evidence="1">
    <location>
        <begin position="276"/>
        <end position="297"/>
    </location>
</feature>
<feature type="region of interest" description="Disordered" evidence="1">
    <location>
        <begin position="272"/>
        <end position="297"/>
    </location>
</feature>
<evidence type="ECO:0000313" key="3">
    <source>
        <dbReference type="Proteomes" id="UP000503540"/>
    </source>
</evidence>
<accession>A0A6G9Y9F8</accession>
<organism evidence="2 3">
    <name type="scientific">Nocardia arthritidis</name>
    <dbReference type="NCBI Taxonomy" id="228602"/>
    <lineage>
        <taxon>Bacteria</taxon>
        <taxon>Bacillati</taxon>
        <taxon>Actinomycetota</taxon>
        <taxon>Actinomycetes</taxon>
        <taxon>Mycobacteriales</taxon>
        <taxon>Nocardiaceae</taxon>
        <taxon>Nocardia</taxon>
    </lineage>
</organism>
<protein>
    <submittedName>
        <fullName evidence="2">Uncharacterized protein</fullName>
    </submittedName>
</protein>
<evidence type="ECO:0000256" key="1">
    <source>
        <dbReference type="SAM" id="MobiDB-lite"/>
    </source>
</evidence>
<dbReference type="Proteomes" id="UP000503540">
    <property type="component" value="Chromosome"/>
</dbReference>
<name>A0A6G9Y9F8_9NOCA</name>
<dbReference type="RefSeq" id="WP_167472903.1">
    <property type="nucleotide sequence ID" value="NZ_CP046172.1"/>
</dbReference>